<reference evidence="16 17" key="1">
    <citation type="submission" date="2016-07" db="EMBL/GenBank/DDBJ databases">
        <title>Caryophanon tenue genome sequencing.</title>
        <authorList>
            <person name="Verma A."/>
            <person name="Pal Y."/>
            <person name="Krishnamurthi S."/>
        </authorList>
    </citation>
    <scope>NUCLEOTIDE SEQUENCE [LARGE SCALE GENOMIC DNA]</scope>
    <source>
        <strain evidence="16 17">DSM 14152</strain>
    </source>
</reference>
<keyword evidence="7" id="KW-0547">Nucleotide-binding</keyword>
<dbReference type="SMART" id="SM00387">
    <property type="entry name" value="HATPase_c"/>
    <property type="match status" value="1"/>
</dbReference>
<dbReference type="EMBL" id="MASJ01000002">
    <property type="protein sequence ID" value="OCS87996.1"/>
    <property type="molecule type" value="Genomic_DNA"/>
</dbReference>
<evidence type="ECO:0000313" key="17">
    <source>
        <dbReference type="Proteomes" id="UP000093199"/>
    </source>
</evidence>
<dbReference type="RefSeq" id="WP_066542800.1">
    <property type="nucleotide sequence ID" value="NZ_MASJ01000002.1"/>
</dbReference>
<evidence type="ECO:0000256" key="8">
    <source>
        <dbReference type="ARBA" id="ARBA00022777"/>
    </source>
</evidence>
<organism evidence="16 17">
    <name type="scientific">Caryophanon tenue</name>
    <dbReference type="NCBI Taxonomy" id="33978"/>
    <lineage>
        <taxon>Bacteria</taxon>
        <taxon>Bacillati</taxon>
        <taxon>Bacillota</taxon>
        <taxon>Bacilli</taxon>
        <taxon>Bacillales</taxon>
        <taxon>Caryophanaceae</taxon>
        <taxon>Caryophanon</taxon>
    </lineage>
</organism>
<keyword evidence="6 14" id="KW-0812">Transmembrane</keyword>
<keyword evidence="8 16" id="KW-0418">Kinase</keyword>
<dbReference type="GO" id="GO:0000155">
    <property type="term" value="F:phosphorelay sensor kinase activity"/>
    <property type="evidence" value="ECO:0007669"/>
    <property type="project" value="TreeGrafter"/>
</dbReference>
<keyword evidence="5" id="KW-0808">Transferase</keyword>
<dbReference type="PROSITE" id="PS50109">
    <property type="entry name" value="HIS_KIN"/>
    <property type="match status" value="1"/>
</dbReference>
<dbReference type="EC" id="2.7.13.3" evidence="3"/>
<gene>
    <name evidence="16" type="ORF">A6M13_08490</name>
</gene>
<sequence>MIRLFLRQYRIWLILLMAWHICLNIVLTVDRGFASVSLLYINILWLSIMTICVLIIYVKDRHRLTAYDKKGRDYVEMVAQSCEEQLQALRDEKEEQSRQLLEQKDELLAWVHDMKSPMTALKLVHDKLDVKTREQAEKEWLRLYLLLDRQLHATRIQTIAQDNRLEPIPLQPIIIEEIKALRTWCFEKQLAIDVDVADVVVISDAKWLGFIMRQILSNAVKYSEVGANIQIHVHQHNNITQLTVTDTGCGIAPADLPRVFRKSYTGTIGRETKAATGMGLYLAKQAATALHIDITIASVQYEGTTVTLTFQQANDYVKTLGM</sequence>
<protein>
    <recommendedName>
        <fullName evidence="3">histidine kinase</fullName>
        <ecNumber evidence="3">2.7.13.3</ecNumber>
    </recommendedName>
</protein>
<evidence type="ECO:0000256" key="12">
    <source>
        <dbReference type="ARBA" id="ARBA00023136"/>
    </source>
</evidence>
<dbReference type="PANTHER" id="PTHR45453">
    <property type="entry name" value="PHOSPHATE REGULON SENSOR PROTEIN PHOR"/>
    <property type="match status" value="1"/>
</dbReference>
<keyword evidence="4" id="KW-1003">Cell membrane</keyword>
<dbReference type="PANTHER" id="PTHR45453:SF2">
    <property type="entry name" value="HISTIDINE KINASE"/>
    <property type="match status" value="1"/>
</dbReference>
<keyword evidence="11" id="KW-0902">Two-component regulatory system</keyword>
<evidence type="ECO:0000256" key="11">
    <source>
        <dbReference type="ARBA" id="ARBA00023012"/>
    </source>
</evidence>
<evidence type="ECO:0000256" key="5">
    <source>
        <dbReference type="ARBA" id="ARBA00022679"/>
    </source>
</evidence>
<keyword evidence="12 14" id="KW-0472">Membrane</keyword>
<evidence type="ECO:0000256" key="3">
    <source>
        <dbReference type="ARBA" id="ARBA00012438"/>
    </source>
</evidence>
<evidence type="ECO:0000256" key="4">
    <source>
        <dbReference type="ARBA" id="ARBA00022475"/>
    </source>
</evidence>
<dbReference type="InterPro" id="IPR050351">
    <property type="entry name" value="BphY/WalK/GraS-like"/>
</dbReference>
<dbReference type="Pfam" id="PF02518">
    <property type="entry name" value="HATPase_c"/>
    <property type="match status" value="1"/>
</dbReference>
<evidence type="ECO:0000256" key="9">
    <source>
        <dbReference type="ARBA" id="ARBA00022840"/>
    </source>
</evidence>
<accession>A0A1C0YLE1</accession>
<dbReference type="AlphaFoldDB" id="A0A1C0YLE1"/>
<dbReference type="InterPro" id="IPR005467">
    <property type="entry name" value="His_kinase_dom"/>
</dbReference>
<feature type="coiled-coil region" evidence="13">
    <location>
        <begin position="79"/>
        <end position="106"/>
    </location>
</feature>
<comment type="catalytic activity">
    <reaction evidence="1">
        <text>ATP + protein L-histidine = ADP + protein N-phospho-L-histidine.</text>
        <dbReference type="EC" id="2.7.13.3"/>
    </reaction>
</comment>
<evidence type="ECO:0000256" key="6">
    <source>
        <dbReference type="ARBA" id="ARBA00022692"/>
    </source>
</evidence>
<dbReference type="InterPro" id="IPR003594">
    <property type="entry name" value="HATPase_dom"/>
</dbReference>
<dbReference type="GO" id="GO:0005886">
    <property type="term" value="C:plasma membrane"/>
    <property type="evidence" value="ECO:0007669"/>
    <property type="project" value="UniProtKB-SubCell"/>
</dbReference>
<comment type="caution">
    <text evidence="16">The sequence shown here is derived from an EMBL/GenBank/DDBJ whole genome shotgun (WGS) entry which is preliminary data.</text>
</comment>
<dbReference type="GO" id="GO:0016036">
    <property type="term" value="P:cellular response to phosphate starvation"/>
    <property type="evidence" value="ECO:0007669"/>
    <property type="project" value="TreeGrafter"/>
</dbReference>
<keyword evidence="10 14" id="KW-1133">Transmembrane helix</keyword>
<evidence type="ECO:0000256" key="7">
    <source>
        <dbReference type="ARBA" id="ARBA00022741"/>
    </source>
</evidence>
<dbReference type="Proteomes" id="UP000093199">
    <property type="component" value="Unassembled WGS sequence"/>
</dbReference>
<evidence type="ECO:0000259" key="15">
    <source>
        <dbReference type="PROSITE" id="PS50109"/>
    </source>
</evidence>
<feature type="transmembrane region" description="Helical" evidence="14">
    <location>
        <begin position="39"/>
        <end position="58"/>
    </location>
</feature>
<keyword evidence="17" id="KW-1185">Reference proteome</keyword>
<dbReference type="SUPFAM" id="SSF55874">
    <property type="entry name" value="ATPase domain of HSP90 chaperone/DNA topoisomerase II/histidine kinase"/>
    <property type="match status" value="1"/>
</dbReference>
<evidence type="ECO:0000313" key="16">
    <source>
        <dbReference type="EMBL" id="OCS87996.1"/>
    </source>
</evidence>
<feature type="domain" description="Histidine kinase" evidence="15">
    <location>
        <begin position="109"/>
        <end position="314"/>
    </location>
</feature>
<dbReference type="GO" id="GO:0004721">
    <property type="term" value="F:phosphoprotein phosphatase activity"/>
    <property type="evidence" value="ECO:0007669"/>
    <property type="project" value="TreeGrafter"/>
</dbReference>
<keyword evidence="9" id="KW-0067">ATP-binding</keyword>
<dbReference type="GO" id="GO:0005524">
    <property type="term" value="F:ATP binding"/>
    <property type="evidence" value="ECO:0007669"/>
    <property type="project" value="UniProtKB-KW"/>
</dbReference>
<evidence type="ECO:0000256" key="13">
    <source>
        <dbReference type="SAM" id="Coils"/>
    </source>
</evidence>
<dbReference type="STRING" id="33978.A6M13_08490"/>
<feature type="transmembrane region" description="Helical" evidence="14">
    <location>
        <begin position="9"/>
        <end position="27"/>
    </location>
</feature>
<name>A0A1C0YLE1_9BACL</name>
<proteinExistence type="predicted"/>
<evidence type="ECO:0000256" key="10">
    <source>
        <dbReference type="ARBA" id="ARBA00022989"/>
    </source>
</evidence>
<dbReference type="Gene3D" id="3.30.565.10">
    <property type="entry name" value="Histidine kinase-like ATPase, C-terminal domain"/>
    <property type="match status" value="1"/>
</dbReference>
<evidence type="ECO:0000256" key="1">
    <source>
        <dbReference type="ARBA" id="ARBA00000085"/>
    </source>
</evidence>
<evidence type="ECO:0000256" key="2">
    <source>
        <dbReference type="ARBA" id="ARBA00004651"/>
    </source>
</evidence>
<dbReference type="InterPro" id="IPR036890">
    <property type="entry name" value="HATPase_C_sf"/>
</dbReference>
<evidence type="ECO:0000256" key="14">
    <source>
        <dbReference type="SAM" id="Phobius"/>
    </source>
</evidence>
<dbReference type="OrthoDB" id="9780487at2"/>
<keyword evidence="13" id="KW-0175">Coiled coil</keyword>
<comment type="subcellular location">
    <subcellularLocation>
        <location evidence="2">Cell membrane</location>
        <topology evidence="2">Multi-pass membrane protein</topology>
    </subcellularLocation>
</comment>